<dbReference type="PROSITE" id="PS50297">
    <property type="entry name" value="ANK_REP_REGION"/>
    <property type="match status" value="2"/>
</dbReference>
<dbReference type="Pfam" id="PF18102">
    <property type="entry name" value="DTC"/>
    <property type="match status" value="1"/>
</dbReference>
<feature type="compositionally biased region" description="Acidic residues" evidence="8">
    <location>
        <begin position="1278"/>
        <end position="1289"/>
    </location>
</feature>
<keyword evidence="2" id="KW-0479">Metal-binding</keyword>
<reference evidence="12 13" key="1">
    <citation type="submission" date="2024-02" db="EMBL/GenBank/DDBJ databases">
        <authorList>
            <person name="Chen Y."/>
            <person name="Shah S."/>
            <person name="Dougan E. K."/>
            <person name="Thang M."/>
            <person name="Chan C."/>
        </authorList>
    </citation>
    <scope>NUCLEOTIDE SEQUENCE [LARGE SCALE GENOMIC DNA]</scope>
</reference>
<keyword evidence="13" id="KW-1185">Reference proteome</keyword>
<dbReference type="SUPFAM" id="SSF117839">
    <property type="entry name" value="WWE domain"/>
    <property type="match status" value="1"/>
</dbReference>
<organism evidence="12 13">
    <name type="scientific">Durusdinium trenchii</name>
    <dbReference type="NCBI Taxonomy" id="1381693"/>
    <lineage>
        <taxon>Eukaryota</taxon>
        <taxon>Sar</taxon>
        <taxon>Alveolata</taxon>
        <taxon>Dinophyceae</taxon>
        <taxon>Suessiales</taxon>
        <taxon>Symbiodiniaceae</taxon>
        <taxon>Durusdinium</taxon>
    </lineage>
</organism>
<dbReference type="CDD" id="cd16448">
    <property type="entry name" value="RING-H2"/>
    <property type="match status" value="1"/>
</dbReference>
<feature type="compositionally biased region" description="Basic residues" evidence="8">
    <location>
        <begin position="1400"/>
        <end position="1409"/>
    </location>
</feature>
<dbReference type="PROSITE" id="PS50157">
    <property type="entry name" value="ZINC_FINGER_C2H2_2"/>
    <property type="match status" value="1"/>
</dbReference>
<feature type="region of interest" description="Disordered" evidence="8">
    <location>
        <begin position="623"/>
        <end position="642"/>
    </location>
</feature>
<dbReference type="InterPro" id="IPR039399">
    <property type="entry name" value="Deltex_C_sf"/>
</dbReference>
<dbReference type="SUPFAM" id="SSF48403">
    <property type="entry name" value="Ankyrin repeat"/>
    <property type="match status" value="1"/>
</dbReference>
<dbReference type="InterPro" id="IPR003604">
    <property type="entry name" value="Matrin/U1-like-C_Znf_C2H2"/>
</dbReference>
<sequence>VLHAAGGEREPEQPTGKGTLVHEAASSGSGEMMRVALREWDMGADVDARAAVGTPLFWAAFSGSVDVASQLLDAGADVNAQDDDGLTPLLVAAARDHGDVVRRLVAAGADLHVITKHEGKTSVLHAAAAAAATEAVAAILEAEPQGLEDVLQLRVNDMTPLELAAYSQSTAVVQTLGAKLGVSEDDLVTLLADMAKRKEAEEAAADEEVSEVVAQCLVEKDNGNERFSAGDVDEALVCYSAAVALSTAMLAKLEAQRHLLHSERVEANITKVNEEALAAVLCNRSACYMKRAGAKGETSRQDLLRAKEDAQAATKAFPKWPKAFYRLGLALSALEDEADAAQAFWTGYELAPKASGAKALLTLFQRTVKVAKSKHAATEPAAARTSGPPKAFQFRLPVEIPRDSSPNAPLVELWLEFDDGEGPLEVATRFVQQHGLDPSLVPRVANHVHAHLNAARQTPNSAGPMNAWEVDLGNGHGPPHWSPCAPDLSRELDNLVASGQQQGQVMKGGWHYLLDVARGVQTNLSTGRQRAIRRQGAPSSARKSKAAQGANADLTHVWAAAEVMDVDTLNPDEHCHVCLSDFRPAAPAAPATPATVTVAPVGAGPVAQATGAVATFAAPPVAPTTGNPNSPAGLATGAPSPMKRPRLAQAQEAHVEDQDKVVRLANCHGHYFHLKCIQKWFEHKPKCPSCTTFYGEEIGTQPIGGRMTHRTSPSPLPGYPNCGTITISYSIPSGTQGPEHPNPGQPYYGTSRSAYLPDNEQGRKVLRLLQRAFDNRVVFTVGTSLTTGASDSVIWNGIHHKTSRSYGAFGYPDDKYLNRFLRLASEAMSSMRRCSALTEVSSLAFGAMAHQDASQKVLGVARDVDGDALKKAYRRAALQWHPDKNQHRVEEAEVRIKEINAAYEVLADPHERAWYDGHREAILRGGDGTAQDGEAVAPTPNLWQWFRASCFTGFDDSAQGFYAVYTAAFAEITRVEVEHGEGTASRKLPEFGCSTTTLDEVAAFYAAWEGFVTKLSFGWEDLYHPRDAENRFHRRLIEKENKKARDAARREYNESVRSLVLFVKKRDRRILALAKERAELKEQREKARLEALEEKKRRKREAREAWFAVQEQERQEQDEAARAEGKAVFRLADEHEQEEGSQASMWRCQVCSKSFKSEKQFQNHEKSKKHVENLKVMRRKLREEEKILEQLRQQEQDQASSGLDSQVVLEESNEEAEQDDGHAKDGPTGAGPGKGDCGSSAKEGSQSSDDDDDDDSSSSSSSSVDFGAFGRLERDNSDNESDASSEQEEPSQPGEQQEEEVQEEVVEEEEEEEEEQQQQQQQDNLPLPSAQISQAEKSVSAGSPESTTPAGQDKTAHFCATCRTFFASRNKLFKHIKATGHAVAPDQVQSAGKKEERASRKGKRGKKRI</sequence>
<dbReference type="InterPro" id="IPR051964">
    <property type="entry name" value="Chaperone_stress_response"/>
</dbReference>
<feature type="region of interest" description="Disordered" evidence="8">
    <location>
        <begin position="1381"/>
        <end position="1409"/>
    </location>
</feature>
<gene>
    <name evidence="12" type="ORF">SCF082_LOCUS9283</name>
</gene>
<dbReference type="InterPro" id="IPR004170">
    <property type="entry name" value="WWE_dom"/>
</dbReference>
<dbReference type="InterPro" id="IPR037197">
    <property type="entry name" value="WWE_dom_sf"/>
</dbReference>
<name>A0ABP0IY44_9DINO</name>
<accession>A0ABP0IY44</accession>
<dbReference type="Gene3D" id="1.25.40.10">
    <property type="entry name" value="Tetratricopeptide repeat domain"/>
    <property type="match status" value="1"/>
</dbReference>
<comment type="similarity">
    <text evidence="1">Belongs to the Deltex family.</text>
</comment>
<dbReference type="SUPFAM" id="SSF57667">
    <property type="entry name" value="beta-beta-alpha zinc fingers"/>
    <property type="match status" value="1"/>
</dbReference>
<evidence type="ECO:0000259" key="10">
    <source>
        <dbReference type="PROSITE" id="PS50157"/>
    </source>
</evidence>
<dbReference type="InterPro" id="IPR013083">
    <property type="entry name" value="Znf_RING/FYVE/PHD"/>
</dbReference>
<evidence type="ECO:0000256" key="6">
    <source>
        <dbReference type="PROSITE-ProRule" id="PRU00042"/>
    </source>
</evidence>
<feature type="region of interest" description="Disordered" evidence="8">
    <location>
        <begin position="1"/>
        <end position="27"/>
    </location>
</feature>
<dbReference type="InterPro" id="IPR039396">
    <property type="entry name" value="Deltex_C"/>
</dbReference>
<dbReference type="SMART" id="SM00271">
    <property type="entry name" value="DnaJ"/>
    <property type="match status" value="1"/>
</dbReference>
<dbReference type="Pfam" id="PF21884">
    <property type="entry name" value="ZUO1-like_ZHD"/>
    <property type="match status" value="1"/>
</dbReference>
<dbReference type="InterPro" id="IPR002110">
    <property type="entry name" value="Ankyrin_rpt"/>
</dbReference>
<dbReference type="Pfam" id="PF12171">
    <property type="entry name" value="zf-C2H2_jaz"/>
    <property type="match status" value="1"/>
</dbReference>
<feature type="domain" description="WWE" evidence="11">
    <location>
        <begin position="454"/>
        <end position="534"/>
    </location>
</feature>
<dbReference type="InterPro" id="IPR001623">
    <property type="entry name" value="DnaJ_domain"/>
</dbReference>
<dbReference type="PROSITE" id="PS00028">
    <property type="entry name" value="ZINC_FINGER_C2H2_1"/>
    <property type="match status" value="2"/>
</dbReference>
<dbReference type="Pfam" id="PF02825">
    <property type="entry name" value="WWE"/>
    <property type="match status" value="1"/>
</dbReference>
<dbReference type="Gene3D" id="3.30.720.50">
    <property type="match status" value="1"/>
</dbReference>
<feature type="repeat" description="ANK" evidence="5">
    <location>
        <begin position="84"/>
        <end position="116"/>
    </location>
</feature>
<feature type="non-terminal residue" evidence="12">
    <location>
        <position position="1"/>
    </location>
</feature>
<dbReference type="InterPro" id="IPR036770">
    <property type="entry name" value="Ankyrin_rpt-contain_sf"/>
</dbReference>
<dbReference type="Gene3D" id="3.30.160.60">
    <property type="entry name" value="Classic Zinc Finger"/>
    <property type="match status" value="1"/>
</dbReference>
<dbReference type="Gene3D" id="3.10.20.870">
    <property type="entry name" value="PFU (PLAA family ubiquitin binding), C-terminal domain"/>
    <property type="match status" value="1"/>
</dbReference>
<dbReference type="PROSITE" id="PS50076">
    <property type="entry name" value="DNAJ_2"/>
    <property type="match status" value="1"/>
</dbReference>
<dbReference type="InterPro" id="IPR011990">
    <property type="entry name" value="TPR-like_helical_dom_sf"/>
</dbReference>
<dbReference type="Proteomes" id="UP001642464">
    <property type="component" value="Unassembled WGS sequence"/>
</dbReference>
<feature type="region of interest" description="Disordered" evidence="8">
    <location>
        <begin position="731"/>
        <end position="754"/>
    </location>
</feature>
<evidence type="ECO:0000256" key="5">
    <source>
        <dbReference type="PROSITE-ProRule" id="PRU00023"/>
    </source>
</evidence>
<dbReference type="Pfam" id="PF12796">
    <property type="entry name" value="Ank_2"/>
    <property type="match status" value="1"/>
</dbReference>
<dbReference type="InterPro" id="IPR013087">
    <property type="entry name" value="Znf_C2H2_type"/>
</dbReference>
<dbReference type="InterPro" id="IPR054076">
    <property type="entry name" value="ZUO1-like_ZHD"/>
</dbReference>
<feature type="region of interest" description="Disordered" evidence="8">
    <location>
        <begin position="1188"/>
        <end position="1356"/>
    </location>
</feature>
<evidence type="ECO:0000259" key="9">
    <source>
        <dbReference type="PROSITE" id="PS50076"/>
    </source>
</evidence>
<dbReference type="PANTHER" id="PTHR44029:SF1">
    <property type="entry name" value="DNAJ HOMOLOG SUBFAMILY C MEMBER 21"/>
    <property type="match status" value="1"/>
</dbReference>
<dbReference type="SUPFAM" id="SSF57850">
    <property type="entry name" value="RING/U-box"/>
    <property type="match status" value="1"/>
</dbReference>
<dbReference type="EMBL" id="CAXAMM010005368">
    <property type="protein sequence ID" value="CAK9007016.1"/>
    <property type="molecule type" value="Genomic_DNA"/>
</dbReference>
<dbReference type="PROSITE" id="PS50088">
    <property type="entry name" value="ANK_REPEAT"/>
    <property type="match status" value="2"/>
</dbReference>
<dbReference type="SMART" id="SM00451">
    <property type="entry name" value="ZnF_U1"/>
    <property type="match status" value="2"/>
</dbReference>
<evidence type="ECO:0000256" key="4">
    <source>
        <dbReference type="ARBA" id="ARBA00022833"/>
    </source>
</evidence>
<feature type="domain" description="C2H2-type" evidence="10">
    <location>
        <begin position="1146"/>
        <end position="1175"/>
    </location>
</feature>
<dbReference type="Gene3D" id="3.30.40.10">
    <property type="entry name" value="Zinc/RING finger domain, C3HC4 (zinc finger)"/>
    <property type="match status" value="1"/>
</dbReference>
<dbReference type="PROSITE" id="PS50918">
    <property type="entry name" value="WWE"/>
    <property type="match status" value="1"/>
</dbReference>
<evidence type="ECO:0000256" key="7">
    <source>
        <dbReference type="SAM" id="Coils"/>
    </source>
</evidence>
<feature type="coiled-coil region" evidence="7">
    <location>
        <begin position="1063"/>
        <end position="1104"/>
    </location>
</feature>
<dbReference type="CDD" id="cd06257">
    <property type="entry name" value="DnaJ"/>
    <property type="match status" value="1"/>
</dbReference>
<dbReference type="Gene3D" id="1.10.287.110">
    <property type="entry name" value="DnaJ domain"/>
    <property type="match status" value="1"/>
</dbReference>
<evidence type="ECO:0000256" key="3">
    <source>
        <dbReference type="ARBA" id="ARBA00022771"/>
    </source>
</evidence>
<dbReference type="InterPro" id="IPR001841">
    <property type="entry name" value="Znf_RING"/>
</dbReference>
<evidence type="ECO:0000313" key="12">
    <source>
        <dbReference type="EMBL" id="CAK9007016.1"/>
    </source>
</evidence>
<feature type="compositionally biased region" description="Basic and acidic residues" evidence="8">
    <location>
        <begin position="1"/>
        <end position="12"/>
    </location>
</feature>
<dbReference type="Pfam" id="PF13639">
    <property type="entry name" value="zf-RING_2"/>
    <property type="match status" value="1"/>
</dbReference>
<dbReference type="Gene3D" id="3.30.390.130">
    <property type="match status" value="1"/>
</dbReference>
<feature type="compositionally biased region" description="Acidic residues" evidence="8">
    <location>
        <begin position="1296"/>
        <end position="1316"/>
    </location>
</feature>
<dbReference type="Pfam" id="PF00226">
    <property type="entry name" value="DnaJ"/>
    <property type="match status" value="1"/>
</dbReference>
<dbReference type="CDD" id="cd09633">
    <property type="entry name" value="Deltex_C"/>
    <property type="match status" value="1"/>
</dbReference>
<dbReference type="InterPro" id="IPR036236">
    <property type="entry name" value="Znf_C2H2_sf"/>
</dbReference>
<feature type="compositionally biased region" description="Polar residues" evidence="8">
    <location>
        <begin position="1330"/>
        <end position="1350"/>
    </location>
</feature>
<comment type="caution">
    <text evidence="12">The sequence shown here is derived from an EMBL/GenBank/DDBJ whole genome shotgun (WGS) entry which is preliminary data.</text>
</comment>
<dbReference type="PANTHER" id="PTHR44029">
    <property type="entry name" value="DNAJ HOMOLOG SUBFAMILY C MEMBER 21"/>
    <property type="match status" value="1"/>
</dbReference>
<feature type="domain" description="J" evidence="9">
    <location>
        <begin position="853"/>
        <end position="919"/>
    </location>
</feature>
<dbReference type="SUPFAM" id="SSF46565">
    <property type="entry name" value="Chaperone J-domain"/>
    <property type="match status" value="1"/>
</dbReference>
<dbReference type="InterPro" id="IPR022755">
    <property type="entry name" value="Znf_C2H2_jaz"/>
</dbReference>
<proteinExistence type="inferred from homology"/>
<dbReference type="InterPro" id="IPR038122">
    <property type="entry name" value="PFU_sf"/>
</dbReference>
<dbReference type="Gene3D" id="1.25.40.20">
    <property type="entry name" value="Ankyrin repeat-containing domain"/>
    <property type="match status" value="1"/>
</dbReference>
<keyword evidence="4" id="KW-0862">Zinc</keyword>
<feature type="repeat" description="ANK" evidence="5">
    <location>
        <begin position="54"/>
        <end position="83"/>
    </location>
</feature>
<dbReference type="SMART" id="SM00248">
    <property type="entry name" value="ANK"/>
    <property type="match status" value="4"/>
</dbReference>
<dbReference type="PRINTS" id="PR00625">
    <property type="entry name" value="JDOMAIN"/>
</dbReference>
<dbReference type="SUPFAM" id="SSF48452">
    <property type="entry name" value="TPR-like"/>
    <property type="match status" value="1"/>
</dbReference>
<evidence type="ECO:0000313" key="13">
    <source>
        <dbReference type="Proteomes" id="UP001642464"/>
    </source>
</evidence>
<keyword evidence="7" id="KW-0175">Coiled coil</keyword>
<keyword evidence="3 6" id="KW-0863">Zinc-finger</keyword>
<protein>
    <submittedName>
        <fullName evidence="12">DnaJ homolog subfamily C member 21</fullName>
    </submittedName>
</protein>
<evidence type="ECO:0000256" key="1">
    <source>
        <dbReference type="ARBA" id="ARBA00009413"/>
    </source>
</evidence>
<evidence type="ECO:0000259" key="11">
    <source>
        <dbReference type="PROSITE" id="PS50918"/>
    </source>
</evidence>
<dbReference type="InterPro" id="IPR036869">
    <property type="entry name" value="J_dom_sf"/>
</dbReference>
<keyword evidence="5" id="KW-0040">ANK repeat</keyword>
<evidence type="ECO:0000256" key="8">
    <source>
        <dbReference type="SAM" id="MobiDB-lite"/>
    </source>
</evidence>
<evidence type="ECO:0000256" key="2">
    <source>
        <dbReference type="ARBA" id="ARBA00022723"/>
    </source>
</evidence>
<dbReference type="SMART" id="SM00355">
    <property type="entry name" value="ZnF_C2H2"/>
    <property type="match status" value="2"/>
</dbReference>